<evidence type="ECO:0000256" key="8">
    <source>
        <dbReference type="ARBA" id="ARBA00023224"/>
    </source>
</evidence>
<evidence type="ECO:0000313" key="12">
    <source>
        <dbReference type="Ensembl" id="ENSGMOP00000034838.1"/>
    </source>
</evidence>
<feature type="transmembrane region" description="Helical" evidence="10">
    <location>
        <begin position="174"/>
        <end position="191"/>
    </location>
</feature>
<evidence type="ECO:0000256" key="6">
    <source>
        <dbReference type="ARBA" id="ARBA00023136"/>
    </source>
</evidence>
<dbReference type="InterPro" id="IPR000355">
    <property type="entry name" value="Chemokine_rcpt"/>
</dbReference>
<comment type="subcellular location">
    <subcellularLocation>
        <location evidence="1">Cell membrane</location>
        <topology evidence="1">Multi-pass membrane protein</topology>
    </subcellularLocation>
</comment>
<feature type="transmembrane region" description="Helical" evidence="10">
    <location>
        <begin position="266"/>
        <end position="289"/>
    </location>
</feature>
<evidence type="ECO:0000256" key="5">
    <source>
        <dbReference type="ARBA" id="ARBA00023040"/>
    </source>
</evidence>
<reference evidence="12" key="1">
    <citation type="submission" date="2025-08" db="UniProtKB">
        <authorList>
            <consortium name="Ensembl"/>
        </authorList>
    </citation>
    <scope>IDENTIFICATION</scope>
</reference>
<dbReference type="RefSeq" id="XP_030227374.1">
    <property type="nucleotide sequence ID" value="XM_030371514.1"/>
</dbReference>
<dbReference type="Ensembl" id="ENSGMOT00000031925.1">
    <property type="protein sequence ID" value="ENSGMOP00000034838.1"/>
    <property type="gene ID" value="ENSGMOG00000036436.1"/>
</dbReference>
<dbReference type="GO" id="GO:0009897">
    <property type="term" value="C:external side of plasma membrane"/>
    <property type="evidence" value="ECO:0007669"/>
    <property type="project" value="TreeGrafter"/>
</dbReference>
<evidence type="ECO:0000256" key="7">
    <source>
        <dbReference type="ARBA" id="ARBA00023170"/>
    </source>
</evidence>
<dbReference type="GO" id="GO:0019957">
    <property type="term" value="F:C-C chemokine binding"/>
    <property type="evidence" value="ECO:0007669"/>
    <property type="project" value="TreeGrafter"/>
</dbReference>
<keyword evidence="5 9" id="KW-0297">G-protein coupled receptor</keyword>
<evidence type="ECO:0000259" key="11">
    <source>
        <dbReference type="PROSITE" id="PS50262"/>
    </source>
</evidence>
<dbReference type="GeneID" id="115554700"/>
<dbReference type="Pfam" id="PF00001">
    <property type="entry name" value="7tm_1"/>
    <property type="match status" value="1"/>
</dbReference>
<feature type="transmembrane region" description="Helical" evidence="10">
    <location>
        <begin position="309"/>
        <end position="330"/>
    </location>
</feature>
<reference evidence="12" key="2">
    <citation type="submission" date="2025-09" db="UniProtKB">
        <authorList>
            <consortium name="Ensembl"/>
        </authorList>
    </citation>
    <scope>IDENTIFICATION</scope>
</reference>
<evidence type="ECO:0000256" key="9">
    <source>
        <dbReference type="RuleBase" id="RU000688"/>
    </source>
</evidence>
<dbReference type="GO" id="GO:0060326">
    <property type="term" value="P:cell chemotaxis"/>
    <property type="evidence" value="ECO:0007669"/>
    <property type="project" value="TreeGrafter"/>
</dbReference>
<evidence type="ECO:0000256" key="4">
    <source>
        <dbReference type="ARBA" id="ARBA00022989"/>
    </source>
</evidence>
<dbReference type="InterPro" id="IPR017452">
    <property type="entry name" value="GPCR_Rhodpsn_7TM"/>
</dbReference>
<dbReference type="GO" id="GO:0006955">
    <property type="term" value="P:immune response"/>
    <property type="evidence" value="ECO:0007669"/>
    <property type="project" value="TreeGrafter"/>
</dbReference>
<organism evidence="12 13">
    <name type="scientific">Gadus morhua</name>
    <name type="common">Atlantic cod</name>
    <dbReference type="NCBI Taxonomy" id="8049"/>
    <lineage>
        <taxon>Eukaryota</taxon>
        <taxon>Metazoa</taxon>
        <taxon>Chordata</taxon>
        <taxon>Craniata</taxon>
        <taxon>Vertebrata</taxon>
        <taxon>Euteleostomi</taxon>
        <taxon>Actinopterygii</taxon>
        <taxon>Neopterygii</taxon>
        <taxon>Teleostei</taxon>
        <taxon>Neoteleostei</taxon>
        <taxon>Acanthomorphata</taxon>
        <taxon>Zeiogadaria</taxon>
        <taxon>Gadariae</taxon>
        <taxon>Gadiformes</taxon>
        <taxon>Gadoidei</taxon>
        <taxon>Gadidae</taxon>
        <taxon>Gadus</taxon>
    </lineage>
</organism>
<keyword evidence="3 9" id="KW-0812">Transmembrane</keyword>
<dbReference type="InterPro" id="IPR000276">
    <property type="entry name" value="GPCR_Rhodpsn"/>
</dbReference>
<accession>A0A8C5ASI6</accession>
<dbReference type="PROSITE" id="PS50262">
    <property type="entry name" value="G_PROTEIN_RECEP_F1_2"/>
    <property type="match status" value="1"/>
</dbReference>
<feature type="transmembrane region" description="Helical" evidence="10">
    <location>
        <begin position="137"/>
        <end position="154"/>
    </location>
</feature>
<protein>
    <submittedName>
        <fullName evidence="12">C-C chemokine receptor type 3-like</fullName>
    </submittedName>
</protein>
<dbReference type="PROSITE" id="PS00237">
    <property type="entry name" value="G_PROTEIN_RECEP_F1_1"/>
    <property type="match status" value="1"/>
</dbReference>
<evidence type="ECO:0000256" key="1">
    <source>
        <dbReference type="ARBA" id="ARBA00004651"/>
    </source>
</evidence>
<proteinExistence type="inferred from homology"/>
<feature type="domain" description="G-protein coupled receptors family 1 profile" evidence="11">
    <location>
        <begin position="77"/>
        <end position="327"/>
    </location>
</feature>
<dbReference type="PRINTS" id="PR00237">
    <property type="entry name" value="GPCRRHODOPSN"/>
</dbReference>
<dbReference type="AlphaFoldDB" id="A0A8C5ASI6"/>
<comment type="similarity">
    <text evidence="9">Belongs to the G-protein coupled receptor 1 family.</text>
</comment>
<dbReference type="PRINTS" id="PR00657">
    <property type="entry name" value="CCCHEMOKINER"/>
</dbReference>
<evidence type="ECO:0000256" key="10">
    <source>
        <dbReference type="SAM" id="Phobius"/>
    </source>
</evidence>
<dbReference type="InterPro" id="IPR050119">
    <property type="entry name" value="CCR1-9-like"/>
</dbReference>
<keyword evidence="4 10" id="KW-1133">Transmembrane helix</keyword>
<dbReference type="GO" id="GO:0016493">
    <property type="term" value="F:C-C chemokine receptor activity"/>
    <property type="evidence" value="ECO:0007669"/>
    <property type="project" value="TreeGrafter"/>
</dbReference>
<keyword evidence="6 10" id="KW-0472">Membrane</keyword>
<dbReference type="CDD" id="cd14984">
    <property type="entry name" value="7tmA_Chemokine_R"/>
    <property type="match status" value="1"/>
</dbReference>
<keyword evidence="13" id="KW-1185">Reference proteome</keyword>
<dbReference type="FunFam" id="1.20.1070.10:FF:000026">
    <property type="entry name" value="C-C chemokine receptor type 5"/>
    <property type="match status" value="1"/>
</dbReference>
<dbReference type="GO" id="GO:0007204">
    <property type="term" value="P:positive regulation of cytosolic calcium ion concentration"/>
    <property type="evidence" value="ECO:0007669"/>
    <property type="project" value="TreeGrafter"/>
</dbReference>
<dbReference type="KEGG" id="gmh:115554700"/>
<gene>
    <name evidence="12" type="primary">LOC115554700</name>
</gene>
<dbReference type="OMA" id="CKVVLGI"/>
<feature type="transmembrane region" description="Helical" evidence="10">
    <location>
        <begin position="232"/>
        <end position="254"/>
    </location>
</feature>
<dbReference type="GO" id="GO:0019722">
    <property type="term" value="P:calcium-mediated signaling"/>
    <property type="evidence" value="ECO:0007669"/>
    <property type="project" value="TreeGrafter"/>
</dbReference>
<dbReference type="Proteomes" id="UP000694546">
    <property type="component" value="Chromosome 11"/>
</dbReference>
<dbReference type="GeneTree" id="ENSGT01020000230359"/>
<name>A0A8C5ASI6_GADMO</name>
<feature type="transmembrane region" description="Helical" evidence="10">
    <location>
        <begin position="98"/>
        <end position="117"/>
    </location>
</feature>
<evidence type="ECO:0000256" key="2">
    <source>
        <dbReference type="ARBA" id="ARBA00022475"/>
    </source>
</evidence>
<dbReference type="Gene3D" id="1.20.1070.10">
    <property type="entry name" value="Rhodopsin 7-helix transmembrane proteins"/>
    <property type="match status" value="1"/>
</dbReference>
<dbReference type="PANTHER" id="PTHR10489:SF627">
    <property type="entry name" value="C-C CHEMOKINE RECEPTOR TYPE 8"/>
    <property type="match status" value="1"/>
</dbReference>
<dbReference type="PANTHER" id="PTHR10489">
    <property type="entry name" value="CELL ADHESION MOLECULE"/>
    <property type="match status" value="1"/>
</dbReference>
<evidence type="ECO:0000256" key="3">
    <source>
        <dbReference type="ARBA" id="ARBA00022692"/>
    </source>
</evidence>
<dbReference type="OrthoDB" id="8951197at2759"/>
<dbReference type="SUPFAM" id="SSF81321">
    <property type="entry name" value="Family A G protein-coupled receptor-like"/>
    <property type="match status" value="1"/>
</dbReference>
<sequence length="381" mass="43136">MMTMTRNYDSFVGNTTELTPIDGLNLTTEYVGTVESTTDYFDYNDYYEEIGTCDYGGPATFYLPALYSLLFILGLPGNVLVVWVIVAGMRLRSMTDVCLLNLALADLLLLSSLPFLAHQARGHWSFGDAMCKVVLGTYHVGFYAGIFFITLMSVDRYLAIVHAIFARKMRTRSFGVLAAVVTWVAGLLASFPDVGFLEEQGLNNTKFCAPLYGKTSGNSNWWRVFGLLKMNILGLVIPFVFMTFCYSQIVQTLLSCQTSKRQAIRLIALVVCVFFCCWLPYNVTCFFYALELIGSYTSCNRSRHIRMGLQVTEVIAYCHSCINPMLYVFVGERFRRQLLKLISRSPCMLWPVIRRCLPSQDRLRSSMYSQSTSLNERSTVV</sequence>
<feature type="transmembrane region" description="Helical" evidence="10">
    <location>
        <begin position="65"/>
        <end position="86"/>
    </location>
</feature>
<evidence type="ECO:0000313" key="13">
    <source>
        <dbReference type="Proteomes" id="UP000694546"/>
    </source>
</evidence>
<keyword evidence="7 9" id="KW-0675">Receptor</keyword>
<keyword evidence="8 9" id="KW-0807">Transducer</keyword>
<keyword evidence="2" id="KW-1003">Cell membrane</keyword>